<evidence type="ECO:0000313" key="5">
    <source>
        <dbReference type="Proteomes" id="UP000657006"/>
    </source>
</evidence>
<dbReference type="InterPro" id="IPR023620">
    <property type="entry name" value="SmpB"/>
</dbReference>
<dbReference type="Proteomes" id="UP000657006">
    <property type="component" value="Unassembled WGS sequence"/>
</dbReference>
<evidence type="ECO:0000256" key="3">
    <source>
        <dbReference type="HAMAP-Rule" id="MF_00023"/>
    </source>
</evidence>
<comment type="function">
    <text evidence="3">Required for rescue of stalled ribosomes mediated by trans-translation. Binds to transfer-messenger RNA (tmRNA), required for stable association of tmRNA with ribosomes. tmRNA and SmpB together mimic tRNA shape, replacing the anticodon stem-loop with SmpB. tmRNA is encoded by the ssrA gene; the 2 termini fold to resemble tRNA(Ala) and it encodes a 'tag peptide', a short internal open reading frame. During trans-translation Ala-aminoacylated tmRNA acts like a tRNA, entering the A-site of stalled ribosomes, displacing the stalled mRNA. The ribosome then switches to translate the ORF on the tmRNA; the nascent peptide is terminated with the 'tag peptide' encoded by the tmRNA and targeted for degradation. The ribosome is freed to recommence translation, which seems to be the essential function of trans-translation.</text>
</comment>
<dbReference type="InterPro" id="IPR000037">
    <property type="entry name" value="SsrA-bd_prot"/>
</dbReference>
<evidence type="ECO:0000313" key="4">
    <source>
        <dbReference type="EMBL" id="MBC8544318.1"/>
    </source>
</evidence>
<dbReference type="AlphaFoldDB" id="A0A926DUS9"/>
<dbReference type="SUPFAM" id="SSF74982">
    <property type="entry name" value="Small protein B (SmpB)"/>
    <property type="match status" value="1"/>
</dbReference>
<dbReference type="EMBL" id="JACRSQ010000019">
    <property type="protein sequence ID" value="MBC8544318.1"/>
    <property type="molecule type" value="Genomic_DNA"/>
</dbReference>
<dbReference type="GO" id="GO:0005829">
    <property type="term" value="C:cytosol"/>
    <property type="evidence" value="ECO:0007669"/>
    <property type="project" value="TreeGrafter"/>
</dbReference>
<keyword evidence="2 3" id="KW-0694">RNA-binding</keyword>
<dbReference type="HAMAP" id="MF_00023">
    <property type="entry name" value="SmpB"/>
    <property type="match status" value="1"/>
</dbReference>
<comment type="caution">
    <text evidence="4">The sequence shown here is derived from an EMBL/GenBank/DDBJ whole genome shotgun (WGS) entry which is preliminary data.</text>
</comment>
<evidence type="ECO:0000256" key="2">
    <source>
        <dbReference type="ARBA" id="ARBA00022884"/>
    </source>
</evidence>
<sequence length="155" mass="18183">MGKESIKLIAQNKKARHEYFLEELFEAGISLSGTEVKSLRMGKCSLKESFVRIQNNEAFIWNMHISPYEKGNIFNRDPLRTRKLLLHRQEIKRLIGAVKTDGYTIIPVQVYFKGNYAKMQIALAKGKKLYDKRQDLAKKDQRREAEKDFKVKNLY</sequence>
<dbReference type="GO" id="GO:0070929">
    <property type="term" value="P:trans-translation"/>
    <property type="evidence" value="ECO:0007669"/>
    <property type="project" value="UniProtKB-UniRule"/>
</dbReference>
<dbReference type="GO" id="GO:0070930">
    <property type="term" value="P:trans-translation-dependent protein tagging"/>
    <property type="evidence" value="ECO:0007669"/>
    <property type="project" value="TreeGrafter"/>
</dbReference>
<keyword evidence="1 3" id="KW-0963">Cytoplasm</keyword>
<name>A0A926DUS9_9FIRM</name>
<comment type="subcellular location">
    <subcellularLocation>
        <location evidence="3">Cytoplasm</location>
    </subcellularLocation>
    <text evidence="3">The tmRNA-SmpB complex associates with stalled 70S ribosomes.</text>
</comment>
<dbReference type="PANTHER" id="PTHR30308:SF2">
    <property type="entry name" value="SSRA-BINDING PROTEIN"/>
    <property type="match status" value="1"/>
</dbReference>
<dbReference type="Pfam" id="PF01668">
    <property type="entry name" value="SmpB"/>
    <property type="match status" value="1"/>
</dbReference>
<gene>
    <name evidence="3 4" type="primary">smpB</name>
    <name evidence="4" type="ORF">H8730_12300</name>
</gene>
<dbReference type="NCBIfam" id="TIGR00086">
    <property type="entry name" value="smpB"/>
    <property type="match status" value="1"/>
</dbReference>
<proteinExistence type="inferred from homology"/>
<dbReference type="NCBIfam" id="NF003843">
    <property type="entry name" value="PRK05422.1"/>
    <property type="match status" value="1"/>
</dbReference>
<keyword evidence="5" id="KW-1185">Reference proteome</keyword>
<dbReference type="CDD" id="cd09294">
    <property type="entry name" value="SmpB"/>
    <property type="match status" value="1"/>
</dbReference>
<dbReference type="RefSeq" id="WP_177713764.1">
    <property type="nucleotide sequence ID" value="NZ_JACRSQ010000019.1"/>
</dbReference>
<dbReference type="Gene3D" id="2.40.280.10">
    <property type="match status" value="1"/>
</dbReference>
<dbReference type="PANTHER" id="PTHR30308">
    <property type="entry name" value="TMRNA-BINDING COMPONENT OF TRANS-TRANSLATION TAGGING COMPLEX"/>
    <property type="match status" value="1"/>
</dbReference>
<dbReference type="GO" id="GO:0003723">
    <property type="term" value="F:RNA binding"/>
    <property type="evidence" value="ECO:0007669"/>
    <property type="project" value="UniProtKB-UniRule"/>
</dbReference>
<organism evidence="4 5">
    <name type="scientific">Bianquea renquensis</name>
    <dbReference type="NCBI Taxonomy" id="2763661"/>
    <lineage>
        <taxon>Bacteria</taxon>
        <taxon>Bacillati</taxon>
        <taxon>Bacillota</taxon>
        <taxon>Clostridia</taxon>
        <taxon>Eubacteriales</taxon>
        <taxon>Bianqueaceae</taxon>
        <taxon>Bianquea</taxon>
    </lineage>
</organism>
<protein>
    <recommendedName>
        <fullName evidence="3">SsrA-binding protein</fullName>
    </recommendedName>
    <alternativeName>
        <fullName evidence="3">Small protein B</fullName>
    </alternativeName>
</protein>
<comment type="similarity">
    <text evidence="3">Belongs to the SmpB family.</text>
</comment>
<dbReference type="PROSITE" id="PS01317">
    <property type="entry name" value="SSRP"/>
    <property type="match status" value="1"/>
</dbReference>
<accession>A0A926DUS9</accession>
<evidence type="ECO:0000256" key="1">
    <source>
        <dbReference type="ARBA" id="ARBA00022490"/>
    </source>
</evidence>
<reference evidence="4" key="1">
    <citation type="submission" date="2020-08" db="EMBL/GenBank/DDBJ databases">
        <title>Genome public.</title>
        <authorList>
            <person name="Liu C."/>
            <person name="Sun Q."/>
        </authorList>
    </citation>
    <scope>NUCLEOTIDE SEQUENCE</scope>
    <source>
        <strain evidence="4">NSJ-32</strain>
    </source>
</reference>
<dbReference type="InterPro" id="IPR020081">
    <property type="entry name" value="SsrA-bd_prot_CS"/>
</dbReference>